<dbReference type="EMBL" id="SJZB01000021">
    <property type="protein sequence ID" value="TCJ15993.1"/>
    <property type="molecule type" value="Genomic_DNA"/>
</dbReference>
<dbReference type="Gene3D" id="3.40.50.1110">
    <property type="entry name" value="SGNH hydrolase"/>
    <property type="match status" value="1"/>
</dbReference>
<sequence>MPRAFAAACWLFLLLAACARTPALPELAPDDVVLAFGDSLTYGTGAGRDEAYPARLAALIGRPVVNAGVPGETTEAGLARLAGALDAENPRLLLLCLGGNDMLRHQPAEATAANLRAMVRLARERGVAVLLIGVPQPSLLGGPPAYYAEIAKEFDLPYEGEAFASVLHDRALKSDLIHANAAGYRQVAERLADLLRKAGAVRG</sequence>
<evidence type="ECO:0000256" key="1">
    <source>
        <dbReference type="SAM" id="SignalP"/>
    </source>
</evidence>
<organism evidence="3 4">
    <name type="scientific">Parasulfuritortus cantonensis</name>
    <dbReference type="NCBI Taxonomy" id="2528202"/>
    <lineage>
        <taxon>Bacteria</taxon>
        <taxon>Pseudomonadati</taxon>
        <taxon>Pseudomonadota</taxon>
        <taxon>Betaproteobacteria</taxon>
        <taxon>Nitrosomonadales</taxon>
        <taxon>Thiobacillaceae</taxon>
        <taxon>Parasulfuritortus</taxon>
    </lineage>
</organism>
<evidence type="ECO:0000313" key="3">
    <source>
        <dbReference type="EMBL" id="TCJ15993.1"/>
    </source>
</evidence>
<keyword evidence="1" id="KW-0732">Signal</keyword>
<dbReference type="PANTHER" id="PTHR30383:SF24">
    <property type="entry name" value="THIOESTERASE 1_PROTEASE 1_LYSOPHOSPHOLIPASE L1"/>
    <property type="match status" value="1"/>
</dbReference>
<protein>
    <submittedName>
        <fullName evidence="3">Arylesterase</fullName>
    </submittedName>
</protein>
<feature type="domain" description="SGNH hydrolase-type esterase" evidence="2">
    <location>
        <begin position="35"/>
        <end position="185"/>
    </location>
</feature>
<name>A0A4R1BFR9_9PROT</name>
<dbReference type="GO" id="GO:0004622">
    <property type="term" value="F:phosphatidylcholine lysophospholipase activity"/>
    <property type="evidence" value="ECO:0007669"/>
    <property type="project" value="TreeGrafter"/>
</dbReference>
<feature type="signal peptide" evidence="1">
    <location>
        <begin position="1"/>
        <end position="19"/>
    </location>
</feature>
<dbReference type="AlphaFoldDB" id="A0A4R1BFR9"/>
<dbReference type="InterPro" id="IPR051532">
    <property type="entry name" value="Ester_Hydrolysis_Enzymes"/>
</dbReference>
<dbReference type="InterPro" id="IPR013830">
    <property type="entry name" value="SGNH_hydro"/>
</dbReference>
<dbReference type="PROSITE" id="PS51257">
    <property type="entry name" value="PROKAR_LIPOPROTEIN"/>
    <property type="match status" value="1"/>
</dbReference>
<proteinExistence type="predicted"/>
<evidence type="ECO:0000259" key="2">
    <source>
        <dbReference type="Pfam" id="PF13472"/>
    </source>
</evidence>
<dbReference type="PANTHER" id="PTHR30383">
    <property type="entry name" value="THIOESTERASE 1/PROTEASE 1/LYSOPHOSPHOLIPASE L1"/>
    <property type="match status" value="1"/>
</dbReference>
<evidence type="ECO:0000313" key="4">
    <source>
        <dbReference type="Proteomes" id="UP000295443"/>
    </source>
</evidence>
<dbReference type="OrthoDB" id="9786188at2"/>
<dbReference type="CDD" id="cd01822">
    <property type="entry name" value="Lysophospholipase_L1_like"/>
    <property type="match status" value="1"/>
</dbReference>
<dbReference type="Pfam" id="PF13472">
    <property type="entry name" value="Lipase_GDSL_2"/>
    <property type="match status" value="1"/>
</dbReference>
<keyword evidence="4" id="KW-1185">Reference proteome</keyword>
<feature type="chain" id="PRO_5020817633" evidence="1">
    <location>
        <begin position="20"/>
        <end position="203"/>
    </location>
</feature>
<dbReference type="SUPFAM" id="SSF52266">
    <property type="entry name" value="SGNH hydrolase"/>
    <property type="match status" value="1"/>
</dbReference>
<dbReference type="Proteomes" id="UP000295443">
    <property type="component" value="Unassembled WGS sequence"/>
</dbReference>
<reference evidence="3 4" key="1">
    <citation type="submission" date="2019-03" db="EMBL/GenBank/DDBJ databases">
        <title>Genome sequence of Thiobacillaceae bacterium LSR1, a sulfur-oxidizing bacterium isolated from freshwater sediment.</title>
        <authorList>
            <person name="Li S."/>
        </authorList>
    </citation>
    <scope>NUCLEOTIDE SEQUENCE [LARGE SCALE GENOMIC DNA]</scope>
    <source>
        <strain evidence="3 4">LSR1</strain>
    </source>
</reference>
<accession>A0A4R1BFR9</accession>
<gene>
    <name evidence="3" type="ORF">EZJ19_05820</name>
</gene>
<comment type="caution">
    <text evidence="3">The sequence shown here is derived from an EMBL/GenBank/DDBJ whole genome shotgun (WGS) entry which is preliminary data.</text>
</comment>
<dbReference type="InterPro" id="IPR036514">
    <property type="entry name" value="SGNH_hydro_sf"/>
</dbReference>